<evidence type="ECO:0000256" key="1">
    <source>
        <dbReference type="SAM" id="Phobius"/>
    </source>
</evidence>
<accession>A0A5P0YWI9</accession>
<keyword evidence="1" id="KW-1133">Transmembrane helix</keyword>
<comment type="caution">
    <text evidence="3">The sequence shown here is derived from an EMBL/GenBank/DDBJ whole genome shotgun (WGS) entry which is preliminary data.</text>
</comment>
<name>A0A5P0YWI9_9ACTN</name>
<dbReference type="OrthoDB" id="4331017at2"/>
<keyword evidence="1" id="KW-0472">Membrane</keyword>
<feature type="transmembrane region" description="Helical" evidence="1">
    <location>
        <begin position="73"/>
        <end position="98"/>
    </location>
</feature>
<dbReference type="RefSeq" id="WP_143650657.1">
    <property type="nucleotide sequence ID" value="NZ_JABJXA010000042.1"/>
</dbReference>
<keyword evidence="4" id="KW-1185">Reference proteome</keyword>
<organism evidence="3 4">
    <name type="scientific">Streptomyces alkaliterrae</name>
    <dbReference type="NCBI Taxonomy" id="2213162"/>
    <lineage>
        <taxon>Bacteria</taxon>
        <taxon>Bacillati</taxon>
        <taxon>Actinomycetota</taxon>
        <taxon>Actinomycetes</taxon>
        <taxon>Kitasatosporales</taxon>
        <taxon>Streptomycetaceae</taxon>
        <taxon>Streptomyces</taxon>
    </lineage>
</organism>
<dbReference type="AlphaFoldDB" id="A0A5P0YWI9"/>
<evidence type="ECO:0000313" key="2">
    <source>
        <dbReference type="EMBL" id="MBB1259093.1"/>
    </source>
</evidence>
<evidence type="ECO:0000313" key="3">
    <source>
        <dbReference type="EMBL" id="MQS04653.1"/>
    </source>
</evidence>
<reference evidence="5" key="2">
    <citation type="submission" date="2020-05" db="EMBL/GenBank/DDBJ databases">
        <title>Classification of alakaliphilic streptomycetes isolated from an alkaline soil next to Lonar Crater, India and a proposal for the recognition of Streptomyces alkaliterrae sp. nov.</title>
        <authorList>
            <person name="Golinska P."/>
        </authorList>
    </citation>
    <scope>NUCLEOTIDE SEQUENCE [LARGE SCALE GENOMIC DNA]</scope>
    <source>
        <strain evidence="5">OF8</strain>
    </source>
</reference>
<keyword evidence="1" id="KW-0812">Transmembrane</keyword>
<reference evidence="3 4" key="1">
    <citation type="submission" date="2019-10" db="EMBL/GenBank/DDBJ databases">
        <title>Streptomyces sp. nov., a novel actinobacterium isolated from alkaline environment.</title>
        <authorList>
            <person name="Golinska P."/>
        </authorList>
    </citation>
    <scope>NUCLEOTIDE SEQUENCE [LARGE SCALE GENOMIC DNA]</scope>
    <source>
        <strain evidence="3 4">OF1</strain>
    </source>
</reference>
<dbReference type="Proteomes" id="UP000517765">
    <property type="component" value="Unassembled WGS sequence"/>
</dbReference>
<feature type="transmembrane region" description="Helical" evidence="1">
    <location>
        <begin position="104"/>
        <end position="124"/>
    </location>
</feature>
<dbReference type="EMBL" id="JABJXA010000042">
    <property type="protein sequence ID" value="MBB1259093.1"/>
    <property type="molecule type" value="Genomic_DNA"/>
</dbReference>
<reference evidence="2" key="3">
    <citation type="journal article" name="Syst. Appl. Microbiol.">
        <title>Streptomyces alkaliterrae sp. nov., isolated from an alkaline soil, and emended descriptions of Streptomyces alkaliphilus, Streptomyces calidiresistens and Streptomyces durbertensis.</title>
        <authorList>
            <person name="Swiecimska M."/>
            <person name="Golinska P."/>
            <person name="Nouioui I."/>
            <person name="Wypij M."/>
            <person name="Rai M."/>
            <person name="Sangal V."/>
            <person name="Goodfellow M."/>
        </authorList>
    </citation>
    <scope>NUCLEOTIDE SEQUENCE</scope>
    <source>
        <strain evidence="2">OF8</strain>
    </source>
</reference>
<feature type="transmembrane region" description="Helical" evidence="1">
    <location>
        <begin position="38"/>
        <end position="61"/>
    </location>
</feature>
<gene>
    <name evidence="3" type="ORF">FNX44_022835</name>
    <name evidence="2" type="ORF">H3147_09620</name>
</gene>
<proteinExistence type="predicted"/>
<evidence type="ECO:0000313" key="4">
    <source>
        <dbReference type="Proteomes" id="UP000320857"/>
    </source>
</evidence>
<protein>
    <submittedName>
        <fullName evidence="3">Uncharacterized protein</fullName>
    </submittedName>
</protein>
<dbReference type="EMBL" id="VJYK02000327">
    <property type="protein sequence ID" value="MQS04653.1"/>
    <property type="molecule type" value="Genomic_DNA"/>
</dbReference>
<evidence type="ECO:0000313" key="5">
    <source>
        <dbReference type="Proteomes" id="UP000517765"/>
    </source>
</evidence>
<sequence>MHVSGGLLLLTFLIPPVWLLDAVGAVSPDNPSADWPSFLLPLVLLFSIAVFHALVQIPAGLVGSWLMARRSALTGYLGALMLAAILAVPTLVFVMGTGTGRDALIMWADYTGRCTLSLTVYLWFIRARERRRAEIGASRRVLLYRPAAGRYYRDHMFPTRPRRWQ</sequence>
<dbReference type="Proteomes" id="UP000320857">
    <property type="component" value="Unassembled WGS sequence"/>
</dbReference>